<comment type="caution">
    <text evidence="2">The sequence shown here is derived from an EMBL/GenBank/DDBJ whole genome shotgun (WGS) entry which is preliminary data.</text>
</comment>
<dbReference type="AlphaFoldDB" id="A0AAE8SUU7"/>
<evidence type="ECO:0000313" key="3">
    <source>
        <dbReference type="Proteomes" id="UP001187682"/>
    </source>
</evidence>
<dbReference type="Proteomes" id="UP001187682">
    <property type="component" value="Unassembled WGS sequence"/>
</dbReference>
<dbReference type="Pfam" id="PF11807">
    <property type="entry name" value="UstYa"/>
    <property type="match status" value="1"/>
</dbReference>
<reference evidence="2" key="1">
    <citation type="submission" date="2018-03" db="EMBL/GenBank/DDBJ databases">
        <authorList>
            <person name="Guldener U."/>
        </authorList>
    </citation>
    <scope>NUCLEOTIDE SEQUENCE</scope>
</reference>
<dbReference type="PANTHER" id="PTHR33365:SF13">
    <property type="entry name" value="TAT PATHWAY SIGNAL SEQUENCE"/>
    <property type="match status" value="1"/>
</dbReference>
<dbReference type="PANTHER" id="PTHR33365">
    <property type="entry name" value="YALI0B05434P"/>
    <property type="match status" value="1"/>
</dbReference>
<protein>
    <submittedName>
        <fullName evidence="2">Uncharacterized protein</fullName>
    </submittedName>
</protein>
<proteinExistence type="inferred from homology"/>
<dbReference type="InterPro" id="IPR021765">
    <property type="entry name" value="UstYa-like"/>
</dbReference>
<accession>A0AAE8SUU7</accession>
<keyword evidence="3" id="KW-1185">Reference proteome</keyword>
<evidence type="ECO:0000256" key="1">
    <source>
        <dbReference type="ARBA" id="ARBA00035112"/>
    </source>
</evidence>
<dbReference type="EMBL" id="ONZQ02000005">
    <property type="protein sequence ID" value="SPO02056.1"/>
    <property type="molecule type" value="Genomic_DNA"/>
</dbReference>
<evidence type="ECO:0000313" key="2">
    <source>
        <dbReference type="EMBL" id="SPO02056.1"/>
    </source>
</evidence>
<organism evidence="2 3">
    <name type="scientific">Cephalotrichum gorgonifer</name>
    <dbReference type="NCBI Taxonomy" id="2041049"/>
    <lineage>
        <taxon>Eukaryota</taxon>
        <taxon>Fungi</taxon>
        <taxon>Dikarya</taxon>
        <taxon>Ascomycota</taxon>
        <taxon>Pezizomycotina</taxon>
        <taxon>Sordariomycetes</taxon>
        <taxon>Hypocreomycetidae</taxon>
        <taxon>Microascales</taxon>
        <taxon>Microascaceae</taxon>
        <taxon>Cephalotrichum</taxon>
    </lineage>
</organism>
<comment type="similarity">
    <text evidence="1">Belongs to the ustYa family.</text>
</comment>
<name>A0AAE8SUU7_9PEZI</name>
<sequence>MPVPSSSRHFRVPEDRESYYGLDPGHAQYLKSQVGGYPALFEFEHHLHCVNLLRQSLHWNYDYYIARCQGPFANAPEIVEVHVNHGFDIVRQVIMCQPDTDLFGQY</sequence>
<dbReference type="GO" id="GO:0043386">
    <property type="term" value="P:mycotoxin biosynthetic process"/>
    <property type="evidence" value="ECO:0007669"/>
    <property type="project" value="InterPro"/>
</dbReference>
<gene>
    <name evidence="2" type="ORF">DNG_04729</name>
</gene>